<feature type="compositionally biased region" description="Basic residues" evidence="1">
    <location>
        <begin position="70"/>
        <end position="79"/>
    </location>
</feature>
<evidence type="ECO:0000256" key="2">
    <source>
        <dbReference type="SAM" id="SignalP"/>
    </source>
</evidence>
<reference evidence="3" key="1">
    <citation type="submission" date="2022-10" db="EMBL/GenBank/DDBJ databases">
        <title>The WGS of Solirubrobacter sp. CPCC 204708.</title>
        <authorList>
            <person name="Jiang Z."/>
        </authorList>
    </citation>
    <scope>NUCLEOTIDE SEQUENCE</scope>
    <source>
        <strain evidence="3">CPCC 204708</strain>
    </source>
</reference>
<dbReference type="EMBL" id="JAPCID010000014">
    <property type="protein sequence ID" value="MDA0138134.1"/>
    <property type="molecule type" value="Genomic_DNA"/>
</dbReference>
<feature type="chain" id="PRO_5047530571" evidence="2">
    <location>
        <begin position="22"/>
        <end position="141"/>
    </location>
</feature>
<protein>
    <submittedName>
        <fullName evidence="3">Uncharacterized protein</fullName>
    </submittedName>
</protein>
<proteinExistence type="predicted"/>
<feature type="region of interest" description="Disordered" evidence="1">
    <location>
        <begin position="34"/>
        <end position="141"/>
    </location>
</feature>
<evidence type="ECO:0000256" key="1">
    <source>
        <dbReference type="SAM" id="MobiDB-lite"/>
    </source>
</evidence>
<evidence type="ECO:0000313" key="4">
    <source>
        <dbReference type="Proteomes" id="UP001147700"/>
    </source>
</evidence>
<feature type="compositionally biased region" description="Low complexity" evidence="1">
    <location>
        <begin position="80"/>
        <end position="120"/>
    </location>
</feature>
<feature type="compositionally biased region" description="Polar residues" evidence="1">
    <location>
        <begin position="38"/>
        <end position="51"/>
    </location>
</feature>
<accession>A0ABT4RHV2</accession>
<name>A0ABT4RHV2_9ACTN</name>
<dbReference type="Proteomes" id="UP001147700">
    <property type="component" value="Unassembled WGS sequence"/>
</dbReference>
<comment type="caution">
    <text evidence="3">The sequence shown here is derived from an EMBL/GenBank/DDBJ whole genome shotgun (WGS) entry which is preliminary data.</text>
</comment>
<keyword evidence="2" id="KW-0732">Signal</keyword>
<organism evidence="3 4">
    <name type="scientific">Solirubrobacter deserti</name>
    <dbReference type="NCBI Taxonomy" id="2282478"/>
    <lineage>
        <taxon>Bacteria</taxon>
        <taxon>Bacillati</taxon>
        <taxon>Actinomycetota</taxon>
        <taxon>Thermoleophilia</taxon>
        <taxon>Solirubrobacterales</taxon>
        <taxon>Solirubrobacteraceae</taxon>
        <taxon>Solirubrobacter</taxon>
    </lineage>
</organism>
<keyword evidence="4" id="KW-1185">Reference proteome</keyword>
<dbReference type="RefSeq" id="WP_270006351.1">
    <property type="nucleotide sequence ID" value="NZ_JAPCID010000014.1"/>
</dbReference>
<evidence type="ECO:0000313" key="3">
    <source>
        <dbReference type="EMBL" id="MDA0138134.1"/>
    </source>
</evidence>
<feature type="signal peptide" evidence="2">
    <location>
        <begin position="1"/>
        <end position="21"/>
    </location>
</feature>
<sequence>MLAIAAFVLALTVGAALRTQADPVPTASAANAVKSGTPAVNQVTETASNTRRAALSAVPELPALHGVKEPKRKPKRKKAPAAPARRSAPAAPVTRAPASTSTPVAPARPVAPSRPVTPSRPAAPPQKKSPSFVGKGFDSSG</sequence>
<gene>
    <name evidence="3" type="ORF">OJ962_11545</name>
</gene>